<sequence length="135" mass="15228">MRPMCRSTPYICDPVPCGSQLKQCTREGLGRILGCTVFILARLLVCLIFVARGVPFEKVDDIRCFRRDIWPQALQDMPFPLRMPPEPYRGHVTQLASLMPWLCAPHSIPINITPCDASRDGCSVSLNLGETRREV</sequence>
<evidence type="ECO:0000313" key="1">
    <source>
        <dbReference type="EMBL" id="KAJ7990163.1"/>
    </source>
</evidence>
<dbReference type="EMBL" id="CM055755">
    <property type="protein sequence ID" value="KAJ7990163.1"/>
    <property type="molecule type" value="Genomic_DNA"/>
</dbReference>
<name>A0ACC2FFP5_DALPE</name>
<keyword evidence="2" id="KW-1185">Reference proteome</keyword>
<protein>
    <submittedName>
        <fullName evidence="1">Uncharacterized protein</fullName>
    </submittedName>
</protein>
<dbReference type="Proteomes" id="UP001157502">
    <property type="component" value="Chromosome 28"/>
</dbReference>
<evidence type="ECO:0000313" key="2">
    <source>
        <dbReference type="Proteomes" id="UP001157502"/>
    </source>
</evidence>
<comment type="caution">
    <text evidence="1">The sequence shown here is derived from an EMBL/GenBank/DDBJ whole genome shotgun (WGS) entry which is preliminary data.</text>
</comment>
<reference evidence="1" key="1">
    <citation type="submission" date="2021-05" db="EMBL/GenBank/DDBJ databases">
        <authorList>
            <person name="Pan Q."/>
            <person name="Jouanno E."/>
            <person name="Zahm M."/>
            <person name="Klopp C."/>
            <person name="Cabau C."/>
            <person name="Louis A."/>
            <person name="Berthelot C."/>
            <person name="Parey E."/>
            <person name="Roest Crollius H."/>
            <person name="Montfort J."/>
            <person name="Robinson-Rechavi M."/>
            <person name="Bouchez O."/>
            <person name="Lampietro C."/>
            <person name="Lopez Roques C."/>
            <person name="Donnadieu C."/>
            <person name="Postlethwait J."/>
            <person name="Bobe J."/>
            <person name="Dillon D."/>
            <person name="Chandos A."/>
            <person name="von Hippel F."/>
            <person name="Guiguen Y."/>
        </authorList>
    </citation>
    <scope>NUCLEOTIDE SEQUENCE</scope>
    <source>
        <strain evidence="1">YG-Jan2019</strain>
    </source>
</reference>
<accession>A0ACC2FFP5</accession>
<gene>
    <name evidence="1" type="ORF">DPEC_G00297470</name>
</gene>
<organism evidence="1 2">
    <name type="scientific">Dallia pectoralis</name>
    <name type="common">Alaska blackfish</name>
    <dbReference type="NCBI Taxonomy" id="75939"/>
    <lineage>
        <taxon>Eukaryota</taxon>
        <taxon>Metazoa</taxon>
        <taxon>Chordata</taxon>
        <taxon>Craniata</taxon>
        <taxon>Vertebrata</taxon>
        <taxon>Euteleostomi</taxon>
        <taxon>Actinopterygii</taxon>
        <taxon>Neopterygii</taxon>
        <taxon>Teleostei</taxon>
        <taxon>Protacanthopterygii</taxon>
        <taxon>Esociformes</taxon>
        <taxon>Umbridae</taxon>
        <taxon>Dallia</taxon>
    </lineage>
</organism>
<proteinExistence type="predicted"/>